<comment type="caution">
    <text evidence="2">The sequence shown here is derived from an EMBL/GenBank/DDBJ whole genome shotgun (WGS) entry which is preliminary data.</text>
</comment>
<gene>
    <name evidence="2" type="ORF">KDU71_16560</name>
</gene>
<dbReference type="EMBL" id="JAGTAR010000028">
    <property type="protein sequence ID" value="MBR8537184.1"/>
    <property type="molecule type" value="Genomic_DNA"/>
</dbReference>
<evidence type="ECO:0000259" key="1">
    <source>
        <dbReference type="SMART" id="SM00331"/>
    </source>
</evidence>
<organism evidence="2 3">
    <name type="scientific">Carboxylicivirga sediminis</name>
    <dbReference type="NCBI Taxonomy" id="2006564"/>
    <lineage>
        <taxon>Bacteria</taxon>
        <taxon>Pseudomonadati</taxon>
        <taxon>Bacteroidota</taxon>
        <taxon>Bacteroidia</taxon>
        <taxon>Marinilabiliales</taxon>
        <taxon>Marinilabiliaceae</taxon>
        <taxon>Carboxylicivirga</taxon>
    </lineage>
</organism>
<dbReference type="InterPro" id="IPR001932">
    <property type="entry name" value="PPM-type_phosphatase-like_dom"/>
</dbReference>
<feature type="domain" description="PPM-type phosphatase" evidence="1">
    <location>
        <begin position="9"/>
        <end position="231"/>
    </location>
</feature>
<dbReference type="Proteomes" id="UP000679220">
    <property type="component" value="Unassembled WGS sequence"/>
</dbReference>
<dbReference type="SUPFAM" id="SSF81606">
    <property type="entry name" value="PP2C-like"/>
    <property type="match status" value="1"/>
</dbReference>
<reference evidence="2" key="1">
    <citation type="journal article" date="2018" name="Int. J. Syst. Evol. Microbiol.">
        <title>Carboxylicivirga sediminis sp. nov., isolated from coastal sediment.</title>
        <authorList>
            <person name="Wang F.Q."/>
            <person name="Ren L.H."/>
            <person name="Zou R.J."/>
            <person name="Sun Y.Z."/>
            <person name="Liu X.J."/>
            <person name="Jiang F."/>
            <person name="Liu L.J."/>
        </authorList>
    </citation>
    <scope>NUCLEOTIDE SEQUENCE</scope>
    <source>
        <strain evidence="2">JR1</strain>
    </source>
</reference>
<dbReference type="AlphaFoldDB" id="A0A941F7S0"/>
<protein>
    <submittedName>
        <fullName evidence="2">SpoIIE family protein phosphatase</fullName>
    </submittedName>
</protein>
<evidence type="ECO:0000313" key="3">
    <source>
        <dbReference type="Proteomes" id="UP000679220"/>
    </source>
</evidence>
<keyword evidence="3" id="KW-1185">Reference proteome</keyword>
<dbReference type="RefSeq" id="WP_212192209.1">
    <property type="nucleotide sequence ID" value="NZ_JAGTAR010000028.1"/>
</dbReference>
<proteinExistence type="predicted"/>
<dbReference type="Pfam" id="PF07228">
    <property type="entry name" value="SpoIIE"/>
    <property type="match status" value="1"/>
</dbReference>
<name>A0A941F7S0_9BACT</name>
<reference evidence="2" key="2">
    <citation type="submission" date="2021-04" db="EMBL/GenBank/DDBJ databases">
        <authorList>
            <person name="Zhang T."/>
            <person name="Zhang Y."/>
            <person name="Lu D."/>
            <person name="Zuo D."/>
            <person name="Du Z."/>
        </authorList>
    </citation>
    <scope>NUCLEOTIDE SEQUENCE</scope>
    <source>
        <strain evidence="2">JR1</strain>
    </source>
</reference>
<accession>A0A941F7S0</accession>
<dbReference type="Gene3D" id="3.60.40.10">
    <property type="entry name" value="PPM-type phosphatase domain"/>
    <property type="match status" value="1"/>
</dbReference>
<sequence>MHNRCFYIEAELCQETKALQNVCGDSCESRKLKEEDRLITVLSDGLGSGVKANILATMTTSMALQFTAKNDPLEHTSDFIMNTLPVDSKRQISYSTFSILDINCFGDANIVEYDNPPILIYRNGDFIDLKPTAKKVQRPEGQSAEVLYSSLKLLKEDRIIMVSDGITQSGMGNANTPFGWGTDGLKEFIRQNIRSCPDLSARQLARKIMQRAKANDANSFKDDATCQVIYCREPRKLVLASGPPYYKNYDALLAERIDNFKGKKIICGGTTSKIISRELKREISIELNNYNPELPPVAEMDGIDLITEGILTLGKVSSILEQLNSHSVTGDGPAERMVKLFLDSDSILILAGTQINNAHQDPNLPVELEIRRNIIKKIAAILEDKFLKTLEIEYL</sequence>
<dbReference type="SMART" id="SM00331">
    <property type="entry name" value="PP2C_SIG"/>
    <property type="match status" value="1"/>
</dbReference>
<dbReference type="InterPro" id="IPR036457">
    <property type="entry name" value="PPM-type-like_dom_sf"/>
</dbReference>
<evidence type="ECO:0000313" key="2">
    <source>
        <dbReference type="EMBL" id="MBR8537184.1"/>
    </source>
</evidence>